<evidence type="ECO:0000256" key="2">
    <source>
        <dbReference type="SAM" id="Phobius"/>
    </source>
</evidence>
<evidence type="ECO:0000259" key="3">
    <source>
        <dbReference type="Pfam" id="PF04471"/>
    </source>
</evidence>
<dbReference type="PANTHER" id="PTHR30015">
    <property type="entry name" value="MRR RESTRICTION SYSTEM PROTEIN"/>
    <property type="match status" value="1"/>
</dbReference>
<feature type="region of interest" description="Disordered" evidence="1">
    <location>
        <begin position="1"/>
        <end position="31"/>
    </location>
</feature>
<keyword evidence="2" id="KW-1133">Transmembrane helix</keyword>
<dbReference type="InterPro" id="IPR007560">
    <property type="entry name" value="Restrct_endonuc_IV_Mrr"/>
</dbReference>
<evidence type="ECO:0000313" key="5">
    <source>
        <dbReference type="Proteomes" id="UP000198959"/>
    </source>
</evidence>
<organism evidence="4 5">
    <name type="scientific">Micromonospora pallida</name>
    <dbReference type="NCBI Taxonomy" id="145854"/>
    <lineage>
        <taxon>Bacteria</taxon>
        <taxon>Bacillati</taxon>
        <taxon>Actinomycetota</taxon>
        <taxon>Actinomycetes</taxon>
        <taxon>Micromonosporales</taxon>
        <taxon>Micromonosporaceae</taxon>
        <taxon>Micromonospora</taxon>
    </lineage>
</organism>
<dbReference type="RefSeq" id="WP_091640638.1">
    <property type="nucleotide sequence ID" value="NZ_FMHW01000002.1"/>
</dbReference>
<dbReference type="Proteomes" id="UP000198959">
    <property type="component" value="Unassembled WGS sequence"/>
</dbReference>
<feature type="compositionally biased region" description="Basic residues" evidence="1">
    <location>
        <begin position="1"/>
        <end position="25"/>
    </location>
</feature>
<dbReference type="GO" id="GO:0015666">
    <property type="term" value="F:restriction endodeoxyribonuclease activity"/>
    <property type="evidence" value="ECO:0007669"/>
    <property type="project" value="TreeGrafter"/>
</dbReference>
<protein>
    <submittedName>
        <fullName evidence="4">Restriction system protein</fullName>
    </submittedName>
</protein>
<feature type="transmembrane region" description="Helical" evidence="2">
    <location>
        <begin position="30"/>
        <end position="51"/>
    </location>
</feature>
<feature type="transmembrane region" description="Helical" evidence="2">
    <location>
        <begin position="57"/>
        <end position="80"/>
    </location>
</feature>
<dbReference type="AlphaFoldDB" id="A0A1C6S066"/>
<reference evidence="5" key="1">
    <citation type="submission" date="2016-06" db="EMBL/GenBank/DDBJ databases">
        <authorList>
            <person name="Varghese N."/>
            <person name="Submissions Spin"/>
        </authorList>
    </citation>
    <scope>NUCLEOTIDE SEQUENCE [LARGE SCALE GENOMIC DNA]</scope>
    <source>
        <strain evidence="5">DSM 43817</strain>
    </source>
</reference>
<dbReference type="PANTHER" id="PTHR30015:SF6">
    <property type="entry name" value="SLL1429 PROTEIN"/>
    <property type="match status" value="1"/>
</dbReference>
<sequence length="227" mass="24423">MPRVRSHTRRNGVRVRAHDRRRSSRRPASGGPPAALVLAGLGGLAALAVLVDLVRRHPYWAAFVAFLLVAGAVAAAVLVARVRSRQRAEQAERDRLIAATDMMTGAQFEQWFARLLRGSGFSDVRVCGGAGDRGADIVATAPDGRRVVVQCKRHSTTNRVGSAAIQRFAGTCRAVHGGELCMIVTNSFFTSGDGRQLARQLGIALVDRDALEVWARVGAPPADLLRR</sequence>
<accession>A0A1C6S066</accession>
<keyword evidence="2" id="KW-0812">Transmembrane</keyword>
<feature type="domain" description="Restriction endonuclease type IV Mrr" evidence="3">
    <location>
        <begin position="101"/>
        <end position="212"/>
    </location>
</feature>
<dbReference type="InterPro" id="IPR011335">
    <property type="entry name" value="Restrct_endonuc-II-like"/>
</dbReference>
<evidence type="ECO:0000313" key="4">
    <source>
        <dbReference type="EMBL" id="SCL22805.1"/>
    </source>
</evidence>
<dbReference type="GO" id="GO:0003677">
    <property type="term" value="F:DNA binding"/>
    <property type="evidence" value="ECO:0007669"/>
    <property type="project" value="InterPro"/>
</dbReference>
<keyword evidence="2" id="KW-0472">Membrane</keyword>
<dbReference type="EMBL" id="FMHW01000002">
    <property type="protein sequence ID" value="SCL22805.1"/>
    <property type="molecule type" value="Genomic_DNA"/>
</dbReference>
<dbReference type="InterPro" id="IPR052906">
    <property type="entry name" value="Type_IV_Methyl-Rstrct_Enzyme"/>
</dbReference>
<dbReference type="Gene3D" id="3.40.1350.10">
    <property type="match status" value="1"/>
</dbReference>
<evidence type="ECO:0000256" key="1">
    <source>
        <dbReference type="SAM" id="MobiDB-lite"/>
    </source>
</evidence>
<dbReference type="Pfam" id="PF04471">
    <property type="entry name" value="Mrr_cat"/>
    <property type="match status" value="1"/>
</dbReference>
<keyword evidence="5" id="KW-1185">Reference proteome</keyword>
<dbReference type="STRING" id="145854.GA0074692_1462"/>
<proteinExistence type="predicted"/>
<dbReference type="InterPro" id="IPR011856">
    <property type="entry name" value="tRNA_endonuc-like_dom_sf"/>
</dbReference>
<dbReference type="GO" id="GO:0009307">
    <property type="term" value="P:DNA restriction-modification system"/>
    <property type="evidence" value="ECO:0007669"/>
    <property type="project" value="InterPro"/>
</dbReference>
<name>A0A1C6S066_9ACTN</name>
<dbReference type="OrthoDB" id="5181666at2"/>
<gene>
    <name evidence="4" type="ORF">GA0074692_1462</name>
</gene>
<dbReference type="SUPFAM" id="SSF52980">
    <property type="entry name" value="Restriction endonuclease-like"/>
    <property type="match status" value="1"/>
</dbReference>